<reference evidence="3" key="1">
    <citation type="submission" date="2025-08" db="UniProtKB">
        <authorList>
            <consortium name="Ensembl"/>
        </authorList>
    </citation>
    <scope>IDENTIFICATION</scope>
</reference>
<dbReference type="AlphaFoldDB" id="A0A8C3KN54"/>
<evidence type="ECO:0000313" key="4">
    <source>
        <dbReference type="Proteomes" id="UP000694419"/>
    </source>
</evidence>
<name>A0A8C3KN54_9CHAR</name>
<dbReference type="InterPro" id="IPR013761">
    <property type="entry name" value="SAM/pointed_sf"/>
</dbReference>
<keyword evidence="4" id="KW-1185">Reference proteome</keyword>
<organism evidence="3 4">
    <name type="scientific">Calidris pygmaea</name>
    <name type="common">Spoon-billed sandpiper</name>
    <dbReference type="NCBI Taxonomy" id="425635"/>
    <lineage>
        <taxon>Eukaryota</taxon>
        <taxon>Metazoa</taxon>
        <taxon>Chordata</taxon>
        <taxon>Craniata</taxon>
        <taxon>Vertebrata</taxon>
        <taxon>Euteleostomi</taxon>
        <taxon>Archelosauria</taxon>
        <taxon>Archosauria</taxon>
        <taxon>Dinosauria</taxon>
        <taxon>Saurischia</taxon>
        <taxon>Theropoda</taxon>
        <taxon>Coelurosauria</taxon>
        <taxon>Aves</taxon>
        <taxon>Neognathae</taxon>
        <taxon>Neoaves</taxon>
        <taxon>Charadriiformes</taxon>
        <taxon>Scolopacidae</taxon>
        <taxon>Calidris</taxon>
    </lineage>
</organism>
<feature type="domain" description="CRIC" evidence="2">
    <location>
        <begin position="77"/>
        <end position="166"/>
    </location>
</feature>
<dbReference type="Ensembl" id="ENSCPGT00000028729.1">
    <property type="protein sequence ID" value="ENSCPGP00000026292.1"/>
    <property type="gene ID" value="ENSCPGG00000018129.1"/>
</dbReference>
<dbReference type="PROSITE" id="PS50105">
    <property type="entry name" value="SAM_DOMAIN"/>
    <property type="match status" value="1"/>
</dbReference>
<feature type="domain" description="SAM" evidence="1">
    <location>
        <begin position="7"/>
        <end position="70"/>
    </location>
</feature>
<dbReference type="InterPro" id="IPR017874">
    <property type="entry name" value="CRIC_domain"/>
</dbReference>
<dbReference type="InterPro" id="IPR051566">
    <property type="entry name" value="CNKSR"/>
</dbReference>
<protein>
    <recommendedName>
        <fullName evidence="5">Connector enhancer of kinase suppressor of ras 1</fullName>
    </recommendedName>
</protein>
<dbReference type="Proteomes" id="UP000694419">
    <property type="component" value="Unplaced"/>
</dbReference>
<dbReference type="SMART" id="SM00454">
    <property type="entry name" value="SAM"/>
    <property type="match status" value="1"/>
</dbReference>
<dbReference type="PANTHER" id="PTHR12844">
    <property type="entry name" value="CONNECTOR ENCHANCER OF KINASE SUPPRESSOR OF RAS"/>
    <property type="match status" value="1"/>
</dbReference>
<dbReference type="PANTHER" id="PTHR12844:SF10">
    <property type="entry name" value="CONNECTOR ENHANCER OF KINASE SUPPRESSOR OF RAS 1"/>
    <property type="match status" value="1"/>
</dbReference>
<reference evidence="3" key="2">
    <citation type="submission" date="2025-09" db="UniProtKB">
        <authorList>
            <consortium name="Ensembl"/>
        </authorList>
    </citation>
    <scope>IDENTIFICATION</scope>
</reference>
<dbReference type="PROSITE" id="PS51290">
    <property type="entry name" value="CRIC"/>
    <property type="match status" value="1"/>
</dbReference>
<dbReference type="InterPro" id="IPR001660">
    <property type="entry name" value="SAM"/>
</dbReference>
<evidence type="ECO:0008006" key="5">
    <source>
        <dbReference type="Google" id="ProtNLM"/>
    </source>
</evidence>
<proteinExistence type="predicted"/>
<dbReference type="Pfam" id="PF10534">
    <property type="entry name" value="CRIC_ras_sig"/>
    <property type="match status" value="1"/>
</dbReference>
<evidence type="ECO:0000259" key="2">
    <source>
        <dbReference type="PROSITE" id="PS51290"/>
    </source>
</evidence>
<sequence length="210" mass="21954">MEPVGAWGPVQAAAWLRGLDPAVQGYPFESWGLAGPDLLGLSVGTLEALGVRRLGHQELLLEAVEQLRALVSAGTHGLRTLTERLRELAQDIQGLVLGGPPAGAAPRPPPLALLARVVDLVGAAKGLFSWLNRYLFSTLNDFSASRDIVLLCAQLAETLQEVGAWVGGGCPTLPRGHGDGHGVRVGEGKPAVYSPVPPKLCLLEEGGELG</sequence>
<evidence type="ECO:0000313" key="3">
    <source>
        <dbReference type="Ensembl" id="ENSCPGP00000026292.1"/>
    </source>
</evidence>
<evidence type="ECO:0000259" key="1">
    <source>
        <dbReference type="PROSITE" id="PS50105"/>
    </source>
</evidence>
<accession>A0A8C3KN54</accession>
<dbReference type="Gene3D" id="1.10.150.50">
    <property type="entry name" value="Transcription Factor, Ets-1"/>
    <property type="match status" value="1"/>
</dbReference>
<dbReference type="SUPFAM" id="SSF47769">
    <property type="entry name" value="SAM/Pointed domain"/>
    <property type="match status" value="1"/>
</dbReference>